<protein>
    <submittedName>
        <fullName evidence="1">Uncharacterized protein</fullName>
    </submittedName>
</protein>
<sequence>MQHDVLGDAEDQLGSMADGAGDLLDRLASIPAELLDVIDDVRQQLSDAEVLPASGSTV</sequence>
<name>A0ABN6XBW0_9CELL</name>
<dbReference type="EMBL" id="AP027729">
    <property type="protein sequence ID" value="BDZ42215.1"/>
    <property type="molecule type" value="Genomic_DNA"/>
</dbReference>
<gene>
    <name evidence="1" type="ORF">GCM10025865_15140</name>
</gene>
<reference evidence="2" key="1">
    <citation type="journal article" date="2019" name="Int. J. Syst. Evol. Microbiol.">
        <title>The Global Catalogue of Microorganisms (GCM) 10K type strain sequencing project: providing services to taxonomists for standard genome sequencing and annotation.</title>
        <authorList>
            <consortium name="The Broad Institute Genomics Platform"/>
            <consortium name="The Broad Institute Genome Sequencing Center for Infectious Disease"/>
            <person name="Wu L."/>
            <person name="Ma J."/>
        </authorList>
    </citation>
    <scope>NUCLEOTIDE SEQUENCE [LARGE SCALE GENOMIC DNA]</scope>
    <source>
        <strain evidence="2">NBRC 108565</strain>
    </source>
</reference>
<proteinExistence type="predicted"/>
<organism evidence="1 2">
    <name type="scientific">Paraoerskovia sediminicola</name>
    <dbReference type="NCBI Taxonomy" id="1138587"/>
    <lineage>
        <taxon>Bacteria</taxon>
        <taxon>Bacillati</taxon>
        <taxon>Actinomycetota</taxon>
        <taxon>Actinomycetes</taxon>
        <taxon>Micrococcales</taxon>
        <taxon>Cellulomonadaceae</taxon>
        <taxon>Paraoerskovia</taxon>
    </lineage>
</organism>
<keyword evidence="2" id="KW-1185">Reference proteome</keyword>
<evidence type="ECO:0000313" key="1">
    <source>
        <dbReference type="EMBL" id="BDZ42215.1"/>
    </source>
</evidence>
<evidence type="ECO:0000313" key="2">
    <source>
        <dbReference type="Proteomes" id="UP001321475"/>
    </source>
</evidence>
<accession>A0ABN6XBW0</accession>
<dbReference type="Proteomes" id="UP001321475">
    <property type="component" value="Chromosome"/>
</dbReference>